<keyword evidence="3" id="KW-0963">Cytoplasm</keyword>
<organism evidence="10 11">
    <name type="scientific">Blepharisma stoltei</name>
    <dbReference type="NCBI Taxonomy" id="1481888"/>
    <lineage>
        <taxon>Eukaryota</taxon>
        <taxon>Sar</taxon>
        <taxon>Alveolata</taxon>
        <taxon>Ciliophora</taxon>
        <taxon>Postciliodesmatophora</taxon>
        <taxon>Heterotrichea</taxon>
        <taxon>Heterotrichida</taxon>
        <taxon>Blepharismidae</taxon>
        <taxon>Blepharisma</taxon>
    </lineage>
</organism>
<dbReference type="PROSITE" id="PS50222">
    <property type="entry name" value="EF_HAND_2"/>
    <property type="match status" value="4"/>
</dbReference>
<feature type="domain" description="EF-hand" evidence="9">
    <location>
        <begin position="25"/>
        <end position="60"/>
    </location>
</feature>
<dbReference type="AlphaFoldDB" id="A0AAU9IZP0"/>
<dbReference type="GO" id="GO:0005509">
    <property type="term" value="F:calcium ion binding"/>
    <property type="evidence" value="ECO:0007669"/>
    <property type="project" value="InterPro"/>
</dbReference>
<dbReference type="Gene3D" id="1.10.238.10">
    <property type="entry name" value="EF-hand"/>
    <property type="match status" value="2"/>
</dbReference>
<accession>A0AAU9IZP0</accession>
<feature type="domain" description="EF-hand" evidence="9">
    <location>
        <begin position="134"/>
        <end position="169"/>
    </location>
</feature>
<comment type="similarity">
    <text evidence="2">Belongs to the centrin family.</text>
</comment>
<evidence type="ECO:0000313" key="10">
    <source>
        <dbReference type="EMBL" id="CAG9321277.1"/>
    </source>
</evidence>
<feature type="compositionally biased region" description="Basic and acidic residues" evidence="8">
    <location>
        <begin position="12"/>
        <end position="24"/>
    </location>
</feature>
<dbReference type="GO" id="GO:0016460">
    <property type="term" value="C:myosin II complex"/>
    <property type="evidence" value="ECO:0007669"/>
    <property type="project" value="TreeGrafter"/>
</dbReference>
<evidence type="ECO:0000313" key="11">
    <source>
        <dbReference type="Proteomes" id="UP001162131"/>
    </source>
</evidence>
<dbReference type="EMBL" id="CAJZBQ010000028">
    <property type="protein sequence ID" value="CAG9321277.1"/>
    <property type="molecule type" value="Genomic_DNA"/>
</dbReference>
<feature type="region of interest" description="Disordered" evidence="8">
    <location>
        <begin position="1"/>
        <end position="24"/>
    </location>
</feature>
<evidence type="ECO:0000256" key="8">
    <source>
        <dbReference type="SAM" id="MobiDB-lite"/>
    </source>
</evidence>
<feature type="domain" description="EF-hand" evidence="9">
    <location>
        <begin position="61"/>
        <end position="96"/>
    </location>
</feature>
<dbReference type="SUPFAM" id="SSF47473">
    <property type="entry name" value="EF-hand"/>
    <property type="match status" value="1"/>
</dbReference>
<comment type="caution">
    <text evidence="10">The sequence shown here is derived from an EMBL/GenBank/DDBJ whole genome shotgun (WGS) entry which is preliminary data.</text>
</comment>
<dbReference type="PANTHER" id="PTHR23048:SF59">
    <property type="entry name" value="EF-HAND SUPERFAMILY PROTEIN"/>
    <property type="match status" value="1"/>
</dbReference>
<keyword evidence="11" id="KW-1185">Reference proteome</keyword>
<dbReference type="Pfam" id="PF13499">
    <property type="entry name" value="EF-hand_7"/>
    <property type="match status" value="2"/>
</dbReference>
<dbReference type="InterPro" id="IPR018247">
    <property type="entry name" value="EF_Hand_1_Ca_BS"/>
</dbReference>
<dbReference type="FunFam" id="1.10.238.10:FF:000003">
    <property type="entry name" value="Calmodulin A"/>
    <property type="match status" value="1"/>
</dbReference>
<dbReference type="PROSITE" id="PS00018">
    <property type="entry name" value="EF_HAND_1"/>
    <property type="match status" value="1"/>
</dbReference>
<gene>
    <name evidence="10" type="ORF">BSTOLATCC_MIC28564</name>
</gene>
<dbReference type="InterPro" id="IPR002048">
    <property type="entry name" value="EF_hand_dom"/>
</dbReference>
<dbReference type="InterPro" id="IPR011992">
    <property type="entry name" value="EF-hand-dom_pair"/>
</dbReference>
<name>A0AAU9IZP0_9CILI</name>
<dbReference type="CDD" id="cd00051">
    <property type="entry name" value="EFh"/>
    <property type="match status" value="2"/>
</dbReference>
<comment type="subcellular location">
    <subcellularLocation>
        <location evidence="1">Cytoplasm</location>
        <location evidence="1">Cytoskeleton</location>
    </subcellularLocation>
</comment>
<evidence type="ECO:0000256" key="5">
    <source>
        <dbReference type="ARBA" id="ARBA00022837"/>
    </source>
</evidence>
<proteinExistence type="inferred from homology"/>
<evidence type="ECO:0000256" key="2">
    <source>
        <dbReference type="ARBA" id="ARBA00005253"/>
    </source>
</evidence>
<evidence type="ECO:0000259" key="9">
    <source>
        <dbReference type="PROSITE" id="PS50222"/>
    </source>
</evidence>
<sequence>MKARKTPTSPFRKGENRRKNNLDEEQLAEIKEAFDLFDTEHSNEIDARELKAAMRALGFELKKNDIRQIMQDLDKDVTEKIDFTQFLSIMAPRMSQKDTREQIMKIFKLFNEEKNGKISFRDLKRVATELGESLNDDDLHSMIEEADKDGDGLLSFDEFYRVMKKRGNDPLQDIDSDSD</sequence>
<evidence type="ECO:0000256" key="7">
    <source>
        <dbReference type="ARBA" id="ARBA00025692"/>
    </source>
</evidence>
<keyword evidence="6" id="KW-0206">Cytoskeleton</keyword>
<protein>
    <recommendedName>
        <fullName evidence="9">EF-hand domain-containing protein</fullName>
    </recommendedName>
</protein>
<dbReference type="InterPro" id="IPR050230">
    <property type="entry name" value="CALM/Myosin/TropC-like"/>
</dbReference>
<dbReference type="PANTHER" id="PTHR23048">
    <property type="entry name" value="MYOSIN LIGHT CHAIN 1, 3"/>
    <property type="match status" value="1"/>
</dbReference>
<evidence type="ECO:0000256" key="3">
    <source>
        <dbReference type="ARBA" id="ARBA00022490"/>
    </source>
</evidence>
<evidence type="ECO:0000256" key="1">
    <source>
        <dbReference type="ARBA" id="ARBA00004245"/>
    </source>
</evidence>
<keyword evidence="4" id="KW-0677">Repeat</keyword>
<feature type="domain" description="EF-hand" evidence="9">
    <location>
        <begin position="98"/>
        <end position="133"/>
    </location>
</feature>
<comment type="function">
    <text evidence="7">Plays a fundamental role in microtubule organizing center structure and function. Component of the infraciliary lattice (ICL) and the ciliary basal bodies.</text>
</comment>
<dbReference type="Proteomes" id="UP001162131">
    <property type="component" value="Unassembled WGS sequence"/>
</dbReference>
<dbReference type="SMART" id="SM00054">
    <property type="entry name" value="EFh"/>
    <property type="match status" value="4"/>
</dbReference>
<evidence type="ECO:0000256" key="4">
    <source>
        <dbReference type="ARBA" id="ARBA00022737"/>
    </source>
</evidence>
<reference evidence="10" key="1">
    <citation type="submission" date="2021-09" db="EMBL/GenBank/DDBJ databases">
        <authorList>
            <consortium name="AG Swart"/>
            <person name="Singh M."/>
            <person name="Singh A."/>
            <person name="Seah K."/>
            <person name="Emmerich C."/>
        </authorList>
    </citation>
    <scope>NUCLEOTIDE SEQUENCE</scope>
    <source>
        <strain evidence="10">ATCC30299</strain>
    </source>
</reference>
<evidence type="ECO:0000256" key="6">
    <source>
        <dbReference type="ARBA" id="ARBA00023212"/>
    </source>
</evidence>
<keyword evidence="5" id="KW-0106">Calcium</keyword>